<accession>A0A7J8R1R6</accession>
<evidence type="ECO:0000313" key="3">
    <source>
        <dbReference type="Proteomes" id="UP000593561"/>
    </source>
</evidence>
<dbReference type="InterPro" id="IPR021099">
    <property type="entry name" value="PORR_domain"/>
</dbReference>
<dbReference type="Pfam" id="PF11955">
    <property type="entry name" value="PORR"/>
    <property type="match status" value="1"/>
</dbReference>
<dbReference type="InterPro" id="IPR045040">
    <property type="entry name" value="PORR_fam"/>
</dbReference>
<proteinExistence type="predicted"/>
<dbReference type="AlphaFoldDB" id="A0A7J8R1R6"/>
<comment type="caution">
    <text evidence="2">The sequence shown here is derived from an EMBL/GenBank/DDBJ whole genome shotgun (WGS) entry which is preliminary data.</text>
</comment>
<gene>
    <name evidence="2" type="ORF">Godav_020043</name>
</gene>
<dbReference type="GO" id="GO:0003723">
    <property type="term" value="F:RNA binding"/>
    <property type="evidence" value="ECO:0007669"/>
    <property type="project" value="InterPro"/>
</dbReference>
<organism evidence="2 3">
    <name type="scientific">Gossypium davidsonii</name>
    <name type="common">Davidson's cotton</name>
    <name type="synonym">Gossypium klotzschianum subsp. davidsonii</name>
    <dbReference type="NCBI Taxonomy" id="34287"/>
    <lineage>
        <taxon>Eukaryota</taxon>
        <taxon>Viridiplantae</taxon>
        <taxon>Streptophyta</taxon>
        <taxon>Embryophyta</taxon>
        <taxon>Tracheophyta</taxon>
        <taxon>Spermatophyta</taxon>
        <taxon>Magnoliopsida</taxon>
        <taxon>eudicotyledons</taxon>
        <taxon>Gunneridae</taxon>
        <taxon>Pentapetalae</taxon>
        <taxon>rosids</taxon>
        <taxon>malvids</taxon>
        <taxon>Malvales</taxon>
        <taxon>Malvaceae</taxon>
        <taxon>Malvoideae</taxon>
        <taxon>Gossypium</taxon>
    </lineage>
</organism>
<evidence type="ECO:0000313" key="2">
    <source>
        <dbReference type="EMBL" id="MBA0607779.1"/>
    </source>
</evidence>
<feature type="domain" description="PORR" evidence="1">
    <location>
        <begin position="28"/>
        <end position="361"/>
    </location>
</feature>
<protein>
    <recommendedName>
        <fullName evidence="1">PORR domain-containing protein</fullName>
    </recommendedName>
</protein>
<keyword evidence="3" id="KW-1185">Reference proteome</keyword>
<reference evidence="2 3" key="1">
    <citation type="journal article" date="2019" name="Genome Biol. Evol.">
        <title>Insights into the evolution of the New World diploid cottons (Gossypium, subgenus Houzingenia) based on genome sequencing.</title>
        <authorList>
            <person name="Grover C.E."/>
            <person name="Arick M.A. 2nd"/>
            <person name="Thrash A."/>
            <person name="Conover J.L."/>
            <person name="Sanders W.S."/>
            <person name="Peterson D.G."/>
            <person name="Frelichowski J.E."/>
            <person name="Scheffler J.A."/>
            <person name="Scheffler B.E."/>
            <person name="Wendel J.F."/>
        </authorList>
    </citation>
    <scope>NUCLEOTIDE SEQUENCE [LARGE SCALE GENOMIC DNA]</scope>
    <source>
        <strain evidence="2">27</strain>
        <tissue evidence="2">Leaf</tissue>
    </source>
</reference>
<dbReference type="Proteomes" id="UP000593561">
    <property type="component" value="Unassembled WGS sequence"/>
</dbReference>
<dbReference type="PANTHER" id="PTHR31476:SF19">
    <property type="entry name" value="UBIQUITIN CARBOXYL-TERMINAL HYDROLASE FAMILY PROTEIN"/>
    <property type="match status" value="1"/>
</dbReference>
<dbReference type="PANTHER" id="PTHR31476">
    <property type="entry name" value="PROTEIN WHAT'S THIS FACTOR 1 HOMOLOG, CHLOROPLASTIC"/>
    <property type="match status" value="1"/>
</dbReference>
<sequence length="484" mass="56062">MLSMALWRRVPHRLLLIRSFVDARIKWVRDPYLDIAVEREKNLKEILSLKNQILSSPSKSLPLSSLSPLKSHFNLPTSTSKLFQNYPSIFSPFQPSPSLPLHVKLTPQAMTLHKEELAIHNSPLHRNDVVNRLAKLLMLTKAVRLPLHILDKFKFDLGLPTNYITFLLSDYPDYFQICEHKNPSDGKETLFLELISWKNELAISEMEKRASFSDGVKLKKGLPLRFSMKLPNGFDLEKKVKNWVDTWQDLPYISPYENSFHLGPNSDQAEKWTVAVLHELLWLLVSKKTEGKNVFCLGEYLGFGNRFKKALMHFPGIFYVSNKIRTQTVVLKEAYRKDFLMEKHPLMGMRFRYIHLMNKSEKFRKRDGVPVFRRKRKVMSNADEGEVIKEDDKSVEEIEDLNLLSGLGSNDGFDDEPSKAQAQASWYYPLNNIRSHIGDDRVTKWPQSSQYSQILRRNLIESAKHCKSEEVGPVKKEYADVVGT</sequence>
<evidence type="ECO:0000259" key="1">
    <source>
        <dbReference type="Pfam" id="PF11955"/>
    </source>
</evidence>
<name>A0A7J8R1R6_GOSDV</name>
<dbReference type="EMBL" id="JABFAC010000002">
    <property type="protein sequence ID" value="MBA0607779.1"/>
    <property type="molecule type" value="Genomic_DNA"/>
</dbReference>